<dbReference type="InterPro" id="IPR012340">
    <property type="entry name" value="NA-bd_OB-fold"/>
</dbReference>
<dbReference type="AlphaFoldDB" id="A0ABD4Q4U4"/>
<dbReference type="GO" id="GO:0046872">
    <property type="term" value="F:metal ion binding"/>
    <property type="evidence" value="ECO:0007669"/>
    <property type="project" value="UniProtKB-KW"/>
</dbReference>
<evidence type="ECO:0000256" key="1">
    <source>
        <dbReference type="ARBA" id="ARBA00022723"/>
    </source>
</evidence>
<evidence type="ECO:0000313" key="6">
    <source>
        <dbReference type="Proteomes" id="UP000671119"/>
    </source>
</evidence>
<feature type="domain" description="NAD-dependent DNA ligase OB-fold" evidence="4">
    <location>
        <begin position="1"/>
        <end position="41"/>
    </location>
</feature>
<protein>
    <submittedName>
        <fullName evidence="5">NAD-dependent DNA ligase LigA</fullName>
    </submittedName>
</protein>
<feature type="domain" description="Zinc-finger NAD-dependent DNA ligase C4-type" evidence="3">
    <location>
        <begin position="51"/>
        <end position="84"/>
    </location>
</feature>
<evidence type="ECO:0000313" key="5">
    <source>
        <dbReference type="EMBL" id="MBP0685651.1"/>
    </source>
</evidence>
<evidence type="ECO:0000259" key="3">
    <source>
        <dbReference type="Pfam" id="PF03119"/>
    </source>
</evidence>
<evidence type="ECO:0000256" key="2">
    <source>
        <dbReference type="ARBA" id="ARBA00022833"/>
    </source>
</evidence>
<feature type="non-terminal residue" evidence="5">
    <location>
        <position position="86"/>
    </location>
</feature>
<name>A0ABD4Q4U4_MYCTX</name>
<dbReference type="GO" id="GO:0016874">
    <property type="term" value="F:ligase activity"/>
    <property type="evidence" value="ECO:0007669"/>
    <property type="project" value="UniProtKB-KW"/>
</dbReference>
<dbReference type="Pfam" id="PF03119">
    <property type="entry name" value="DNA_ligase_ZBD"/>
    <property type="match status" value="1"/>
</dbReference>
<proteinExistence type="predicted"/>
<keyword evidence="2" id="KW-0862">Zinc</keyword>
<sequence>TLHNEDEIARLDVRVGDTVTVQRAGDVIPQILGVDLEKRPAGAEPYRFPTTCPVCGSHAIREVNPATGEADVARRCQGGLTCSAQA</sequence>
<evidence type="ECO:0000259" key="4">
    <source>
        <dbReference type="Pfam" id="PF03120"/>
    </source>
</evidence>
<comment type="caution">
    <text evidence="5">The sequence shown here is derived from an EMBL/GenBank/DDBJ whole genome shotgun (WGS) entry which is preliminary data.</text>
</comment>
<dbReference type="EMBL" id="JAGIZI010000375">
    <property type="protein sequence ID" value="MBP0685651.1"/>
    <property type="molecule type" value="Genomic_DNA"/>
</dbReference>
<gene>
    <name evidence="5" type="ORF">J8J21_21645</name>
</gene>
<dbReference type="Gene3D" id="6.20.10.30">
    <property type="match status" value="1"/>
</dbReference>
<dbReference type="Pfam" id="PF03120">
    <property type="entry name" value="OB_DNA_ligase"/>
    <property type="match status" value="1"/>
</dbReference>
<reference evidence="5 6" key="1">
    <citation type="submission" date="2021-03" db="EMBL/GenBank/DDBJ databases">
        <title>Whole Genome Sequencing of Mycobacterium tuberculosis clinical isolates from Arunachal Pradesh, India.</title>
        <authorList>
            <person name="Singh S."/>
            <person name="Mudliar S.R."/>
            <person name="Kulsum U."/>
            <person name="Rufai S.B."/>
            <person name="Singh P.K."/>
            <person name="Umpo M."/>
            <person name="Nyori M."/>
        </authorList>
    </citation>
    <scope>NUCLEOTIDE SEQUENCE [LARGE SCALE GENOMIC DNA]</scope>
    <source>
        <strain evidence="5 6">OMICS/BPL/0142/20/SP</strain>
    </source>
</reference>
<keyword evidence="5" id="KW-0436">Ligase</keyword>
<dbReference type="InterPro" id="IPR004150">
    <property type="entry name" value="NAD_DNA_ligase_OB"/>
</dbReference>
<accession>A0ABD4Q4U4</accession>
<organism evidence="5 6">
    <name type="scientific">Mycobacterium tuberculosis</name>
    <dbReference type="NCBI Taxonomy" id="1773"/>
    <lineage>
        <taxon>Bacteria</taxon>
        <taxon>Bacillati</taxon>
        <taxon>Actinomycetota</taxon>
        <taxon>Actinomycetes</taxon>
        <taxon>Mycobacteriales</taxon>
        <taxon>Mycobacteriaceae</taxon>
        <taxon>Mycobacterium</taxon>
        <taxon>Mycobacterium tuberculosis complex</taxon>
    </lineage>
</organism>
<feature type="non-terminal residue" evidence="5">
    <location>
        <position position="1"/>
    </location>
</feature>
<keyword evidence="1" id="KW-0479">Metal-binding</keyword>
<dbReference type="Proteomes" id="UP000671119">
    <property type="component" value="Unassembled WGS sequence"/>
</dbReference>
<dbReference type="InterPro" id="IPR004149">
    <property type="entry name" value="Znf_DNAligase_C4"/>
</dbReference>
<dbReference type="Gene3D" id="2.40.50.140">
    <property type="entry name" value="Nucleic acid-binding proteins"/>
    <property type="match status" value="1"/>
</dbReference>
<dbReference type="SUPFAM" id="SSF50249">
    <property type="entry name" value="Nucleic acid-binding proteins"/>
    <property type="match status" value="1"/>
</dbReference>